<feature type="signal peptide" evidence="2">
    <location>
        <begin position="1"/>
        <end position="24"/>
    </location>
</feature>
<evidence type="ECO:0000313" key="3">
    <source>
        <dbReference type="EMBL" id="CAL60410.1"/>
    </source>
</evidence>
<keyword evidence="3" id="KW-0449">Lipoprotein</keyword>
<accession>A4G1M3</accession>
<dbReference type="Pfam" id="PF04348">
    <property type="entry name" value="LppC"/>
    <property type="match status" value="2"/>
</dbReference>
<keyword evidence="2" id="KW-0732">Signal</keyword>
<reference evidence="3 4" key="1">
    <citation type="journal article" date="2007" name="PLoS Genet.">
        <title>A tale of two oxidation states: bacterial colonization of arsenic-rich environments.</title>
        <authorList>
            <person name="Muller D."/>
            <person name="Medigue C."/>
            <person name="Koechler S."/>
            <person name="Barbe V."/>
            <person name="Barakat M."/>
            <person name="Talla E."/>
            <person name="Bonnefoy V."/>
            <person name="Krin E."/>
            <person name="Arsene-Ploetze F."/>
            <person name="Carapito C."/>
            <person name="Chandler M."/>
            <person name="Cournoyer B."/>
            <person name="Cruveiller S."/>
            <person name="Dossat C."/>
            <person name="Duval S."/>
            <person name="Heymann M."/>
            <person name="Leize E."/>
            <person name="Lieutaud A."/>
            <person name="Lievremont D."/>
            <person name="Makita Y."/>
            <person name="Mangenot S."/>
            <person name="Nitschke W."/>
            <person name="Ortet P."/>
            <person name="Perdrial N."/>
            <person name="Schoepp B."/>
            <person name="Siguier N."/>
            <person name="Simeonova D.D."/>
            <person name="Rouy Z."/>
            <person name="Segurens B."/>
            <person name="Turlin E."/>
            <person name="Vallenet D."/>
            <person name="Van Dorsselaer A."/>
            <person name="Weiss S."/>
            <person name="Weissenbach J."/>
            <person name="Lett M.C."/>
            <person name="Danchin A."/>
            <person name="Bertin P.N."/>
        </authorList>
    </citation>
    <scope>NUCLEOTIDE SEQUENCE [LARGE SCALE GENOMIC DNA]</scope>
    <source>
        <strain evidence="4">ULPAs1</strain>
    </source>
</reference>
<dbReference type="CDD" id="cd06339">
    <property type="entry name" value="PBP1_YraM_LppC_lipoprotein-like"/>
    <property type="match status" value="1"/>
</dbReference>
<dbReference type="GO" id="GO:0031241">
    <property type="term" value="C:periplasmic side of cell outer membrane"/>
    <property type="evidence" value="ECO:0007669"/>
    <property type="project" value="TreeGrafter"/>
</dbReference>
<proteinExistence type="predicted"/>
<name>A4G1M3_HERAR</name>
<dbReference type="InterPro" id="IPR007443">
    <property type="entry name" value="LpoA"/>
</dbReference>
<evidence type="ECO:0000256" key="1">
    <source>
        <dbReference type="ARBA" id="ARBA00023136"/>
    </source>
</evidence>
<dbReference type="AlphaFoldDB" id="A4G1M3"/>
<dbReference type="SUPFAM" id="SSF53822">
    <property type="entry name" value="Periplasmic binding protein-like I"/>
    <property type="match status" value="1"/>
</dbReference>
<dbReference type="OrthoDB" id="9152130at2"/>
<dbReference type="Proteomes" id="UP000006697">
    <property type="component" value="Chromosome"/>
</dbReference>
<dbReference type="PANTHER" id="PTHR38038:SF1">
    <property type="entry name" value="PENICILLIN-BINDING PROTEIN ACTIVATOR LPOA"/>
    <property type="match status" value="1"/>
</dbReference>
<dbReference type="PANTHER" id="PTHR38038">
    <property type="entry name" value="PENICILLIN-BINDING PROTEIN ACTIVATOR LPOA"/>
    <property type="match status" value="1"/>
</dbReference>
<dbReference type="GO" id="GO:0009252">
    <property type="term" value="P:peptidoglycan biosynthetic process"/>
    <property type="evidence" value="ECO:0007669"/>
    <property type="project" value="TreeGrafter"/>
</dbReference>
<dbReference type="InterPro" id="IPR028082">
    <property type="entry name" value="Peripla_BP_I"/>
</dbReference>
<keyword evidence="4" id="KW-1185">Reference proteome</keyword>
<organism evidence="3 4">
    <name type="scientific">Herminiimonas arsenicoxydans</name>
    <dbReference type="NCBI Taxonomy" id="204773"/>
    <lineage>
        <taxon>Bacteria</taxon>
        <taxon>Pseudomonadati</taxon>
        <taxon>Pseudomonadota</taxon>
        <taxon>Betaproteobacteria</taxon>
        <taxon>Burkholderiales</taxon>
        <taxon>Oxalobacteraceae</taxon>
        <taxon>Herminiimonas</taxon>
    </lineage>
</organism>
<dbReference type="KEGG" id="har:HEAR0175"/>
<dbReference type="eggNOG" id="COG3107">
    <property type="taxonomic scope" value="Bacteria"/>
</dbReference>
<keyword evidence="1" id="KW-0472">Membrane</keyword>
<evidence type="ECO:0000313" key="4">
    <source>
        <dbReference type="Proteomes" id="UP000006697"/>
    </source>
</evidence>
<feature type="chain" id="PRO_5002667987" evidence="2">
    <location>
        <begin position="25"/>
        <end position="431"/>
    </location>
</feature>
<dbReference type="GO" id="GO:0030234">
    <property type="term" value="F:enzyme regulator activity"/>
    <property type="evidence" value="ECO:0007669"/>
    <property type="project" value="TreeGrafter"/>
</dbReference>
<protein>
    <submittedName>
        <fullName evidence="3">Lipoprotein</fullName>
    </submittedName>
</protein>
<sequence length="431" mass="46209">MLGNLARMLVLATAISGLCSPVLANTTAAIGGAVSAASSLLGIQAQRSTLDQLQLAQSDLALPHPADDLSEGPVIEAVEMPVVTVRTPPVRIALLLPRRSESLAQVSDAVRAGFMAAYQYEPANIVVNLVETGDAAQDVLSGYLEASMRNDIVVGPLTRSGATAIAQNGNITKPTIALTQLNAADEVEMRVPANMLVMGLSIEDEARQIAHWVGTGKAKSKAFAISSNASWQRRAVKAFAGEWSHRGMVPEAMELSMTGSFINAAALVQLKKRIQAEKPALIFVALDAAQTIQLRLAIGSEVPMIGTSQLNPLALADWANSERLRDLEGVRLLDMPWQLQADHAAVMAYPHLAKNSEQRISPDIERLYALGIDAYRVAHNIAIKKNEFNLDGVTGKLAIRFGQGASHFERVLQPAIYRDGMVQPLDLPQVP</sequence>
<dbReference type="STRING" id="204773.HEAR0175"/>
<dbReference type="EMBL" id="CU207211">
    <property type="protein sequence ID" value="CAL60410.1"/>
    <property type="molecule type" value="Genomic_DNA"/>
</dbReference>
<evidence type="ECO:0000256" key="2">
    <source>
        <dbReference type="SAM" id="SignalP"/>
    </source>
</evidence>
<dbReference type="HOGENOM" id="CLU_026091_0_0_4"/>
<dbReference type="Gene3D" id="3.40.50.2300">
    <property type="match status" value="2"/>
</dbReference>
<gene>
    <name evidence="3" type="ordered locus">HEAR0175</name>
</gene>